<evidence type="ECO:0000256" key="5">
    <source>
        <dbReference type="ARBA" id="ARBA00023002"/>
    </source>
</evidence>
<name>A0A0F9WEY8_9ZZZZ</name>
<gene>
    <name evidence="7" type="ORF">LCGC14_0366080</name>
</gene>
<dbReference type="GO" id="GO:0050661">
    <property type="term" value="F:NADP binding"/>
    <property type="evidence" value="ECO:0007669"/>
    <property type="project" value="InterPro"/>
</dbReference>
<evidence type="ECO:0000256" key="3">
    <source>
        <dbReference type="ARBA" id="ARBA00022827"/>
    </source>
</evidence>
<dbReference type="Pfam" id="PF00743">
    <property type="entry name" value="FMO-like"/>
    <property type="match status" value="1"/>
</dbReference>
<dbReference type="GO" id="GO:0050660">
    <property type="term" value="F:flavin adenine dinucleotide binding"/>
    <property type="evidence" value="ECO:0007669"/>
    <property type="project" value="InterPro"/>
</dbReference>
<evidence type="ECO:0000256" key="2">
    <source>
        <dbReference type="ARBA" id="ARBA00022630"/>
    </source>
</evidence>
<dbReference type="AlphaFoldDB" id="A0A0F9WEY8"/>
<comment type="caution">
    <text evidence="7">The sequence shown here is derived from an EMBL/GenBank/DDBJ whole genome shotgun (WGS) entry which is preliminary data.</text>
</comment>
<dbReference type="PANTHER" id="PTHR43872">
    <property type="entry name" value="MONOOXYGENASE, PUTATIVE (AFU_ORTHOLOGUE AFUA_8G02570)-RELATED"/>
    <property type="match status" value="1"/>
</dbReference>
<dbReference type="InterPro" id="IPR020946">
    <property type="entry name" value="Flavin_mOase-like"/>
</dbReference>
<dbReference type="SUPFAM" id="SSF51905">
    <property type="entry name" value="FAD/NAD(P)-binding domain"/>
    <property type="match status" value="1"/>
</dbReference>
<dbReference type="GO" id="GO:0004499">
    <property type="term" value="F:N,N-dimethylaniline monooxygenase activity"/>
    <property type="evidence" value="ECO:0007669"/>
    <property type="project" value="InterPro"/>
</dbReference>
<evidence type="ECO:0000256" key="4">
    <source>
        <dbReference type="ARBA" id="ARBA00022857"/>
    </source>
</evidence>
<keyword evidence="3" id="KW-0274">FAD</keyword>
<dbReference type="InterPro" id="IPR036188">
    <property type="entry name" value="FAD/NAD-bd_sf"/>
</dbReference>
<evidence type="ECO:0008006" key="8">
    <source>
        <dbReference type="Google" id="ProtNLM"/>
    </source>
</evidence>
<dbReference type="PRINTS" id="PR00411">
    <property type="entry name" value="PNDRDTASEI"/>
</dbReference>
<evidence type="ECO:0000256" key="6">
    <source>
        <dbReference type="ARBA" id="ARBA00023033"/>
    </source>
</evidence>
<evidence type="ECO:0000313" key="7">
    <source>
        <dbReference type="EMBL" id="KKN76823.1"/>
    </source>
</evidence>
<dbReference type="Gene3D" id="3.50.50.60">
    <property type="entry name" value="FAD/NAD(P)-binding domain"/>
    <property type="match status" value="3"/>
</dbReference>
<keyword evidence="6" id="KW-0503">Monooxygenase</keyword>
<keyword evidence="5" id="KW-0560">Oxidoreductase</keyword>
<protein>
    <recommendedName>
        <fullName evidence="8">FAD-containing monooxygenase EthA</fullName>
    </recommendedName>
</protein>
<organism evidence="7">
    <name type="scientific">marine sediment metagenome</name>
    <dbReference type="NCBI Taxonomy" id="412755"/>
    <lineage>
        <taxon>unclassified sequences</taxon>
        <taxon>metagenomes</taxon>
        <taxon>ecological metagenomes</taxon>
    </lineage>
</organism>
<proteinExistence type="predicted"/>
<comment type="cofactor">
    <cofactor evidence="1">
        <name>FAD</name>
        <dbReference type="ChEBI" id="CHEBI:57692"/>
    </cofactor>
</comment>
<keyword evidence="4" id="KW-0521">NADP</keyword>
<dbReference type="EMBL" id="LAZR01000288">
    <property type="protein sequence ID" value="KKN76823.1"/>
    <property type="molecule type" value="Genomic_DNA"/>
</dbReference>
<accession>A0A0F9WEY8</accession>
<dbReference type="PANTHER" id="PTHR43872:SF1">
    <property type="entry name" value="MONOOXYGENASE, PUTATIVE (AFU_ORTHOLOGUE AFUA_8G02570)-RELATED"/>
    <property type="match status" value="1"/>
</dbReference>
<reference evidence="7" key="1">
    <citation type="journal article" date="2015" name="Nature">
        <title>Complex archaea that bridge the gap between prokaryotes and eukaryotes.</title>
        <authorList>
            <person name="Spang A."/>
            <person name="Saw J.H."/>
            <person name="Jorgensen S.L."/>
            <person name="Zaremba-Niedzwiedzka K."/>
            <person name="Martijn J."/>
            <person name="Lind A.E."/>
            <person name="van Eijk R."/>
            <person name="Schleper C."/>
            <person name="Guy L."/>
            <person name="Ettema T.J."/>
        </authorList>
    </citation>
    <scope>NUCLEOTIDE SEQUENCE</scope>
</reference>
<keyword evidence="2" id="KW-0285">Flavoprotein</keyword>
<sequence length="491" mass="55175">MSASQKQFQPTPLDVLIIGAGLSGIGAARALTDQCPDKRYLILERREAIGGTWDLFRYPGIRSDSDMYTLSYSYKPWTHRKAIADGADIKSYIEDIAEESGITHNIRFKRKVTNASWSTADALWTVTAVHTDAQGNEQEETFQARLLSVCAGYYSYDEGHRPEFPNEKAFSGEIVHPQFWPADLDYSGKRVVVIGSGATAVTLVPAMAQTAAHVTMLQRSPSYIASRPQRDAIAQTLQKWLPMQTAHSLTRWKNVALTAFFYRVARNKPDMFKERLIHMAKTQVGPDVDMKHFTPSYKPWDQRLCAVPDGDLFHDLRAGRASVVTDTIESFTEKGIRLTSGEELQADIIVTATGLKLNAMGDVKMTIDDKPVAFGDCMSYKGMMLSDIPNLVLTFGYTNASWTLKAELTSNYTCRLLRYMDSKGHRIAVARRDPSVGIQPFLDFTSGYVQRAEGMLPKQGDRKPWQVHQNYFADKMTIQYARVDDGVMQFQ</sequence>
<dbReference type="FunFam" id="3.50.50.60:FF:000228">
    <property type="entry name" value="FAD-containing monooxygenase EthA"/>
    <property type="match status" value="1"/>
</dbReference>
<evidence type="ECO:0000256" key="1">
    <source>
        <dbReference type="ARBA" id="ARBA00001974"/>
    </source>
</evidence>
<dbReference type="InterPro" id="IPR051820">
    <property type="entry name" value="FAD-binding_MO"/>
</dbReference>